<gene>
    <name evidence="1" type="ORF">MEDL_49522</name>
</gene>
<sequence length="578" mass="66484">MSLYDVICLTETKIDQYDDVEVNGFKLLPSVIRQNCTSKSGGICVYVKEYICNYVHVRDPFTCSSHCVLWFTIDDKLLFQKTLFGVVYIPPDGSLYSSVDMFNEIENFINESDLQVCLLGDFNAHCSNCNEYVDIDNNILDFCNVPNIEQSLVNNLHILEECGIPVVRQSQDKHKVDKYGKKLLELCRSLELFFVNGRVGNDRDIGLTTCNNSVIDYAIVSPNLFRSIVDFNVLIFDPILSDIHKPICLHLCTNLTCVVDVDLNNSNVNDNDMDNTNDSNIVITLHGESESIVKPIWARDRAPVFTENLDDTSIDELLNKLEDIDPQNTDNVTVNNVVNDCVNIIRNAAEQANMFVKINDKNVKKKCNSQFVHRKKYFNSECYVKRKNYRRSKKYYYRVRSTINYDDLVCKSREYKKTLKTQFNEFQKAFISKLRGLRTTDPKSYWSLLNKGCEKVTNGQQYRLTLTKQEDFVLVGASPKYKCTVNQNANFLIVHPLMWEKRGRDGSTVVISVLANVVRELGDEYNVHLEVTDITQSFTLSFKQGIKEDYDGHFACVLYNNFKREIVLTEKTVDVHVI</sequence>
<evidence type="ECO:0008006" key="3">
    <source>
        <dbReference type="Google" id="ProtNLM"/>
    </source>
</evidence>
<comment type="caution">
    <text evidence="1">The sequence shown here is derived from an EMBL/GenBank/DDBJ whole genome shotgun (WGS) entry which is preliminary data.</text>
</comment>
<evidence type="ECO:0000313" key="1">
    <source>
        <dbReference type="EMBL" id="CAG2237044.1"/>
    </source>
</evidence>
<dbReference type="EMBL" id="CAJPWZ010002372">
    <property type="protein sequence ID" value="CAG2237044.1"/>
    <property type="molecule type" value="Genomic_DNA"/>
</dbReference>
<dbReference type="InterPro" id="IPR036691">
    <property type="entry name" value="Endo/exonu/phosph_ase_sf"/>
</dbReference>
<accession>A0A8S3TU15</accession>
<protein>
    <recommendedName>
        <fullName evidence="3">Endonuclease/exonuclease/phosphatase domain-containing protein</fullName>
    </recommendedName>
</protein>
<dbReference type="Proteomes" id="UP000683360">
    <property type="component" value="Unassembled WGS sequence"/>
</dbReference>
<dbReference type="AlphaFoldDB" id="A0A8S3TU15"/>
<dbReference type="Gene3D" id="3.60.10.10">
    <property type="entry name" value="Endonuclease/exonuclease/phosphatase"/>
    <property type="match status" value="1"/>
</dbReference>
<dbReference type="SUPFAM" id="SSF56219">
    <property type="entry name" value="DNase I-like"/>
    <property type="match status" value="1"/>
</dbReference>
<proteinExistence type="predicted"/>
<name>A0A8S3TU15_MYTED</name>
<keyword evidence="2" id="KW-1185">Reference proteome</keyword>
<reference evidence="1" key="1">
    <citation type="submission" date="2021-03" db="EMBL/GenBank/DDBJ databases">
        <authorList>
            <person name="Bekaert M."/>
        </authorList>
    </citation>
    <scope>NUCLEOTIDE SEQUENCE</scope>
</reference>
<organism evidence="1 2">
    <name type="scientific">Mytilus edulis</name>
    <name type="common">Blue mussel</name>
    <dbReference type="NCBI Taxonomy" id="6550"/>
    <lineage>
        <taxon>Eukaryota</taxon>
        <taxon>Metazoa</taxon>
        <taxon>Spiralia</taxon>
        <taxon>Lophotrochozoa</taxon>
        <taxon>Mollusca</taxon>
        <taxon>Bivalvia</taxon>
        <taxon>Autobranchia</taxon>
        <taxon>Pteriomorphia</taxon>
        <taxon>Mytilida</taxon>
        <taxon>Mytiloidea</taxon>
        <taxon>Mytilidae</taxon>
        <taxon>Mytilinae</taxon>
        <taxon>Mytilus</taxon>
    </lineage>
</organism>
<dbReference type="OrthoDB" id="6082598at2759"/>
<evidence type="ECO:0000313" key="2">
    <source>
        <dbReference type="Proteomes" id="UP000683360"/>
    </source>
</evidence>